<evidence type="ECO:0000313" key="2">
    <source>
        <dbReference type="EMBL" id="KAF5757328.1"/>
    </source>
</evidence>
<reference evidence="2" key="1">
    <citation type="journal article" date="2017" name="Nature">
        <title>The sunflower genome provides insights into oil metabolism, flowering and Asterid evolution.</title>
        <authorList>
            <person name="Badouin H."/>
            <person name="Gouzy J."/>
            <person name="Grassa C.J."/>
            <person name="Murat F."/>
            <person name="Staton S.E."/>
            <person name="Cottret L."/>
            <person name="Lelandais-Briere C."/>
            <person name="Owens G.L."/>
            <person name="Carrere S."/>
            <person name="Mayjonade B."/>
            <person name="Legrand L."/>
            <person name="Gill N."/>
            <person name="Kane N.C."/>
            <person name="Bowers J.E."/>
            <person name="Hubner S."/>
            <person name="Bellec A."/>
            <person name="Berard A."/>
            <person name="Berges H."/>
            <person name="Blanchet N."/>
            <person name="Boniface M.C."/>
            <person name="Brunel D."/>
            <person name="Catrice O."/>
            <person name="Chaidir N."/>
            <person name="Claudel C."/>
            <person name="Donnadieu C."/>
            <person name="Faraut T."/>
            <person name="Fievet G."/>
            <person name="Helmstetter N."/>
            <person name="King M."/>
            <person name="Knapp S.J."/>
            <person name="Lai Z."/>
            <person name="Le Paslier M.C."/>
            <person name="Lippi Y."/>
            <person name="Lorenzon L."/>
            <person name="Mandel J.R."/>
            <person name="Marage G."/>
            <person name="Marchand G."/>
            <person name="Marquand E."/>
            <person name="Bret-Mestries E."/>
            <person name="Morien E."/>
            <person name="Nambeesan S."/>
            <person name="Nguyen T."/>
            <person name="Pegot-Espagnet P."/>
            <person name="Pouilly N."/>
            <person name="Raftis F."/>
            <person name="Sallet E."/>
            <person name="Schiex T."/>
            <person name="Thomas J."/>
            <person name="Vandecasteele C."/>
            <person name="Vares D."/>
            <person name="Vear F."/>
            <person name="Vautrin S."/>
            <person name="Crespi M."/>
            <person name="Mangin B."/>
            <person name="Burke J.M."/>
            <person name="Salse J."/>
            <person name="Munos S."/>
            <person name="Vincourt P."/>
            <person name="Rieseberg L.H."/>
            <person name="Langlade N.B."/>
        </authorList>
    </citation>
    <scope>NUCLEOTIDE SEQUENCE</scope>
    <source>
        <tissue evidence="2">Leaves</tissue>
    </source>
</reference>
<dbReference type="EMBL" id="MNCJ02000332">
    <property type="protein sequence ID" value="KAF5757328.1"/>
    <property type="molecule type" value="Genomic_DNA"/>
</dbReference>
<sequence length="157" mass="17935">MMVCLYVDDLIIASDSLDMINQLKTSLKHEFEMTDLGTLHYFLGMEVKYEDGNILVSQQRYAKGLLKRFKMDDVLQNTSVFASVLVVFTAKRSENEQKSGMAEGWHGNRGSRELKRRKIAVLELPGGPRRLNSQLHAPRVDLKKNQRNNILSRPALT</sequence>
<comment type="caution">
    <text evidence="2">The sequence shown here is derived from an EMBL/GenBank/DDBJ whole genome shotgun (WGS) entry which is preliminary data.</text>
</comment>
<name>A0A9K3DN60_HELAN</name>
<protein>
    <submittedName>
        <fullName evidence="2">RNA-directed DNA polymerase</fullName>
        <ecNumber evidence="2">2.7.7.49</ecNumber>
    </submittedName>
</protein>
<accession>A0A9K3DN60</accession>
<feature type="domain" description="Reverse transcriptase Ty1/copia-type" evidence="1">
    <location>
        <begin position="1"/>
        <end position="74"/>
    </location>
</feature>
<dbReference type="AlphaFoldDB" id="A0A9K3DN60"/>
<proteinExistence type="predicted"/>
<keyword evidence="2" id="KW-0808">Transferase</keyword>
<dbReference type="InterPro" id="IPR043502">
    <property type="entry name" value="DNA/RNA_pol_sf"/>
</dbReference>
<dbReference type="InterPro" id="IPR013103">
    <property type="entry name" value="RVT_2"/>
</dbReference>
<dbReference type="Gramene" id="mRNA:HanXRQr2_Chr17g0825321">
    <property type="protein sequence ID" value="mRNA:HanXRQr2_Chr17g0825321"/>
    <property type="gene ID" value="HanXRQr2_Chr17g0825321"/>
</dbReference>
<dbReference type="SUPFAM" id="SSF56672">
    <property type="entry name" value="DNA/RNA polymerases"/>
    <property type="match status" value="1"/>
</dbReference>
<dbReference type="GO" id="GO:0003964">
    <property type="term" value="F:RNA-directed DNA polymerase activity"/>
    <property type="evidence" value="ECO:0007669"/>
    <property type="project" value="UniProtKB-KW"/>
</dbReference>
<dbReference type="Proteomes" id="UP000215914">
    <property type="component" value="Unassembled WGS sequence"/>
</dbReference>
<gene>
    <name evidence="2" type="ORF">HanXRQr2_Chr17g0825321</name>
</gene>
<evidence type="ECO:0000259" key="1">
    <source>
        <dbReference type="Pfam" id="PF07727"/>
    </source>
</evidence>
<keyword evidence="2" id="KW-0548">Nucleotidyltransferase</keyword>
<dbReference type="EC" id="2.7.7.49" evidence="2"/>
<organism evidence="2 3">
    <name type="scientific">Helianthus annuus</name>
    <name type="common">Common sunflower</name>
    <dbReference type="NCBI Taxonomy" id="4232"/>
    <lineage>
        <taxon>Eukaryota</taxon>
        <taxon>Viridiplantae</taxon>
        <taxon>Streptophyta</taxon>
        <taxon>Embryophyta</taxon>
        <taxon>Tracheophyta</taxon>
        <taxon>Spermatophyta</taxon>
        <taxon>Magnoliopsida</taxon>
        <taxon>eudicotyledons</taxon>
        <taxon>Gunneridae</taxon>
        <taxon>Pentapetalae</taxon>
        <taxon>asterids</taxon>
        <taxon>campanulids</taxon>
        <taxon>Asterales</taxon>
        <taxon>Asteraceae</taxon>
        <taxon>Asteroideae</taxon>
        <taxon>Heliantheae alliance</taxon>
        <taxon>Heliantheae</taxon>
        <taxon>Helianthus</taxon>
    </lineage>
</organism>
<keyword evidence="2" id="KW-0695">RNA-directed DNA polymerase</keyword>
<keyword evidence="3" id="KW-1185">Reference proteome</keyword>
<dbReference type="Pfam" id="PF07727">
    <property type="entry name" value="RVT_2"/>
    <property type="match status" value="1"/>
</dbReference>
<evidence type="ECO:0000313" key="3">
    <source>
        <dbReference type="Proteomes" id="UP000215914"/>
    </source>
</evidence>
<reference evidence="2" key="2">
    <citation type="submission" date="2020-06" db="EMBL/GenBank/DDBJ databases">
        <title>Helianthus annuus Genome sequencing and assembly Release 2.</title>
        <authorList>
            <person name="Gouzy J."/>
            <person name="Langlade N."/>
            <person name="Munos S."/>
        </authorList>
    </citation>
    <scope>NUCLEOTIDE SEQUENCE</scope>
    <source>
        <tissue evidence="2">Leaves</tissue>
    </source>
</reference>